<protein>
    <recommendedName>
        <fullName evidence="2">histidine kinase</fullName>
        <ecNumber evidence="2">2.7.13.3</ecNumber>
    </recommendedName>
</protein>
<dbReference type="CDD" id="cd00156">
    <property type="entry name" value="REC"/>
    <property type="match status" value="1"/>
</dbReference>
<dbReference type="SMART" id="SM00091">
    <property type="entry name" value="PAS"/>
    <property type="match status" value="1"/>
</dbReference>
<dbReference type="CDD" id="cd00130">
    <property type="entry name" value="PAS"/>
    <property type="match status" value="1"/>
</dbReference>
<dbReference type="InterPro" id="IPR000014">
    <property type="entry name" value="PAS"/>
</dbReference>
<dbReference type="EMBL" id="JACHEO010000026">
    <property type="protein sequence ID" value="MBB5349462.1"/>
    <property type="molecule type" value="Genomic_DNA"/>
</dbReference>
<dbReference type="NCBIfam" id="TIGR00229">
    <property type="entry name" value="sensory_box"/>
    <property type="match status" value="1"/>
</dbReference>
<dbReference type="PROSITE" id="PS50112">
    <property type="entry name" value="PAS"/>
    <property type="match status" value="1"/>
</dbReference>
<dbReference type="PANTHER" id="PTHR43047:SF72">
    <property type="entry name" value="OSMOSENSING HISTIDINE PROTEIN KINASE SLN1"/>
    <property type="match status" value="1"/>
</dbReference>
<dbReference type="InterPro" id="IPR035965">
    <property type="entry name" value="PAS-like_dom_sf"/>
</dbReference>
<keyword evidence="10" id="KW-1185">Reference proteome</keyword>
<feature type="coiled-coil region" evidence="6">
    <location>
        <begin position="8"/>
        <end position="35"/>
    </location>
</feature>
<dbReference type="AlphaFoldDB" id="A0A840UUK6"/>
<keyword evidence="3" id="KW-0808">Transferase</keyword>
<reference evidence="9 10" key="1">
    <citation type="submission" date="2020-08" db="EMBL/GenBank/DDBJ databases">
        <title>Genomic Encyclopedia of Type Strains, Phase IV (KMG-IV): sequencing the most valuable type-strain genomes for metagenomic binning, comparative biology and taxonomic classification.</title>
        <authorList>
            <person name="Goeker M."/>
        </authorList>
    </citation>
    <scope>NUCLEOTIDE SEQUENCE [LARGE SCALE GENOMIC DNA]</scope>
    <source>
        <strain evidence="9 10">DSM 28570</strain>
    </source>
</reference>
<sequence length="281" mass="30914">MKDEHKTRQVLIAENDDLRQRIQELEQISAGHENRGYERPQSEASGSEVSYRALFNYSNEAILSTSPDGTILDANPAASEMFGRPREEIRRIGRNGLVDLTGPRLHEVLGLVQARSGVVAVDSSPGHGSRYRVFLPVAAEGDADRSTNGTCTTEDRPAGKILLVDDDDIIVDITTMMLVRLGFTVLSAGDGIQAMDIFRQHQNEICLVLSDVYMPGMNGWETLSALRRIDPGIAVILISGYGEEQVMEGGHPDLPQAFLRKPYSFEVLKDAIHRALQEIAG</sequence>
<comment type="caution">
    <text evidence="9">The sequence shown here is derived from an EMBL/GenBank/DDBJ whole genome shotgun (WGS) entry which is preliminary data.</text>
</comment>
<evidence type="ECO:0000313" key="9">
    <source>
        <dbReference type="EMBL" id="MBB5349462.1"/>
    </source>
</evidence>
<feature type="domain" description="Response regulatory" evidence="7">
    <location>
        <begin position="160"/>
        <end position="276"/>
    </location>
</feature>
<evidence type="ECO:0000313" key="10">
    <source>
        <dbReference type="Proteomes" id="UP000539642"/>
    </source>
</evidence>
<proteinExistence type="predicted"/>
<dbReference type="GO" id="GO:0000155">
    <property type="term" value="F:phosphorelay sensor kinase activity"/>
    <property type="evidence" value="ECO:0007669"/>
    <property type="project" value="TreeGrafter"/>
</dbReference>
<dbReference type="PANTHER" id="PTHR43047">
    <property type="entry name" value="TWO-COMPONENT HISTIDINE PROTEIN KINASE"/>
    <property type="match status" value="1"/>
</dbReference>
<dbReference type="Gene3D" id="3.30.450.20">
    <property type="entry name" value="PAS domain"/>
    <property type="match status" value="1"/>
</dbReference>
<dbReference type="EC" id="2.7.13.3" evidence="2"/>
<dbReference type="GO" id="GO:0005886">
    <property type="term" value="C:plasma membrane"/>
    <property type="evidence" value="ECO:0007669"/>
    <property type="project" value="TreeGrafter"/>
</dbReference>
<organism evidence="9 10">
    <name type="scientific">Desulfoprunum benzoelyticum</name>
    <dbReference type="NCBI Taxonomy" id="1506996"/>
    <lineage>
        <taxon>Bacteria</taxon>
        <taxon>Pseudomonadati</taxon>
        <taxon>Thermodesulfobacteriota</taxon>
        <taxon>Desulfobulbia</taxon>
        <taxon>Desulfobulbales</taxon>
        <taxon>Desulfobulbaceae</taxon>
        <taxon>Desulfoprunum</taxon>
    </lineage>
</organism>
<dbReference type="Proteomes" id="UP000539642">
    <property type="component" value="Unassembled WGS sequence"/>
</dbReference>
<feature type="domain" description="PAS" evidence="8">
    <location>
        <begin position="47"/>
        <end position="89"/>
    </location>
</feature>
<dbReference type="SUPFAM" id="SSF55785">
    <property type="entry name" value="PYP-like sensor domain (PAS domain)"/>
    <property type="match status" value="1"/>
</dbReference>
<dbReference type="Pfam" id="PF00072">
    <property type="entry name" value="Response_reg"/>
    <property type="match status" value="1"/>
</dbReference>
<dbReference type="Pfam" id="PF13188">
    <property type="entry name" value="PAS_8"/>
    <property type="match status" value="1"/>
</dbReference>
<evidence type="ECO:0000259" key="7">
    <source>
        <dbReference type="PROSITE" id="PS50110"/>
    </source>
</evidence>
<keyword evidence="5" id="KW-0597">Phosphoprotein</keyword>
<dbReference type="InterPro" id="IPR011006">
    <property type="entry name" value="CheY-like_superfamily"/>
</dbReference>
<gene>
    <name evidence="9" type="ORF">HNQ81_003216</name>
</gene>
<dbReference type="SMART" id="SM00448">
    <property type="entry name" value="REC"/>
    <property type="match status" value="1"/>
</dbReference>
<keyword evidence="4" id="KW-0418">Kinase</keyword>
<comment type="catalytic activity">
    <reaction evidence="1">
        <text>ATP + protein L-histidine = ADP + protein N-phospho-L-histidine.</text>
        <dbReference type="EC" id="2.7.13.3"/>
    </reaction>
</comment>
<evidence type="ECO:0000256" key="2">
    <source>
        <dbReference type="ARBA" id="ARBA00012438"/>
    </source>
</evidence>
<dbReference type="SUPFAM" id="SSF52172">
    <property type="entry name" value="CheY-like"/>
    <property type="match status" value="1"/>
</dbReference>
<evidence type="ECO:0000256" key="6">
    <source>
        <dbReference type="SAM" id="Coils"/>
    </source>
</evidence>
<dbReference type="RefSeq" id="WP_183352254.1">
    <property type="nucleotide sequence ID" value="NZ_JACHEO010000026.1"/>
</dbReference>
<evidence type="ECO:0000256" key="3">
    <source>
        <dbReference type="ARBA" id="ARBA00022679"/>
    </source>
</evidence>
<evidence type="ECO:0000256" key="1">
    <source>
        <dbReference type="ARBA" id="ARBA00000085"/>
    </source>
</evidence>
<dbReference type="Gene3D" id="3.40.50.2300">
    <property type="match status" value="1"/>
</dbReference>
<evidence type="ECO:0000259" key="8">
    <source>
        <dbReference type="PROSITE" id="PS50112"/>
    </source>
</evidence>
<evidence type="ECO:0000256" key="5">
    <source>
        <dbReference type="PROSITE-ProRule" id="PRU00169"/>
    </source>
</evidence>
<evidence type="ECO:0000256" key="4">
    <source>
        <dbReference type="ARBA" id="ARBA00022777"/>
    </source>
</evidence>
<dbReference type="PROSITE" id="PS50110">
    <property type="entry name" value="RESPONSE_REGULATORY"/>
    <property type="match status" value="1"/>
</dbReference>
<name>A0A840UUK6_9BACT</name>
<accession>A0A840UUK6</accession>
<keyword evidence="6" id="KW-0175">Coiled coil</keyword>
<dbReference type="GO" id="GO:0009927">
    <property type="term" value="F:histidine phosphotransfer kinase activity"/>
    <property type="evidence" value="ECO:0007669"/>
    <property type="project" value="TreeGrafter"/>
</dbReference>
<feature type="modified residue" description="4-aspartylphosphate" evidence="5">
    <location>
        <position position="211"/>
    </location>
</feature>
<dbReference type="InterPro" id="IPR001789">
    <property type="entry name" value="Sig_transdc_resp-reg_receiver"/>
</dbReference>